<dbReference type="CDD" id="cd14332">
    <property type="entry name" value="UBA_RuvA_C"/>
    <property type="match status" value="1"/>
</dbReference>
<dbReference type="Proteomes" id="UP000617402">
    <property type="component" value="Unassembled WGS sequence"/>
</dbReference>
<feature type="domain" description="Helix-hairpin-helix DNA-binding motif class 1" evidence="8">
    <location>
        <begin position="108"/>
        <end position="127"/>
    </location>
</feature>
<evidence type="ECO:0000256" key="2">
    <source>
        <dbReference type="ARBA" id="ARBA00022763"/>
    </source>
</evidence>
<dbReference type="InterPro" id="IPR000085">
    <property type="entry name" value="RuvA"/>
</dbReference>
<dbReference type="EMBL" id="JACVHF010000016">
    <property type="protein sequence ID" value="MBC9785669.1"/>
    <property type="molecule type" value="Genomic_DNA"/>
</dbReference>
<dbReference type="Pfam" id="PF07499">
    <property type="entry name" value="RuvA_C"/>
    <property type="match status" value="1"/>
</dbReference>
<dbReference type="RefSeq" id="WP_188041108.1">
    <property type="nucleotide sequence ID" value="NZ_JACVHF010000016.1"/>
</dbReference>
<dbReference type="NCBIfam" id="TIGR00084">
    <property type="entry name" value="ruvA"/>
    <property type="match status" value="1"/>
</dbReference>
<comment type="caution">
    <text evidence="9">The sequence shown here is derived from an EMBL/GenBank/DDBJ whole genome shotgun (WGS) entry which is preliminary data.</text>
</comment>
<keyword evidence="2 6" id="KW-0227">DNA damage</keyword>
<dbReference type="InterPro" id="IPR003583">
    <property type="entry name" value="Hlx-hairpin-Hlx_DNA-bd_motif"/>
</dbReference>
<comment type="domain">
    <text evidence="6">Has three domains with a flexible linker between the domains II and III and assumes an 'L' shape. Domain III is highly mobile and contacts RuvB.</text>
</comment>
<evidence type="ECO:0000256" key="1">
    <source>
        <dbReference type="ARBA" id="ARBA00022490"/>
    </source>
</evidence>
<comment type="similarity">
    <text evidence="6">Belongs to the RuvA family.</text>
</comment>
<dbReference type="SUPFAM" id="SSF47781">
    <property type="entry name" value="RuvA domain 2-like"/>
    <property type="match status" value="1"/>
</dbReference>
<dbReference type="Pfam" id="PF01330">
    <property type="entry name" value="RuvA_N"/>
    <property type="match status" value="1"/>
</dbReference>
<evidence type="ECO:0000256" key="3">
    <source>
        <dbReference type="ARBA" id="ARBA00023125"/>
    </source>
</evidence>
<feature type="domain" description="Helix-hairpin-helix DNA-binding motif class 1" evidence="8">
    <location>
        <begin position="73"/>
        <end position="92"/>
    </location>
</feature>
<dbReference type="SMART" id="SM00278">
    <property type="entry name" value="HhH1"/>
    <property type="match status" value="2"/>
</dbReference>
<accession>A0ABR7T4H7</accession>
<keyword evidence="4 6" id="KW-0233">DNA recombination</keyword>
<name>A0ABR7T4H7_HELCL</name>
<proteinExistence type="inferred from homology"/>
<dbReference type="SUPFAM" id="SSF50249">
    <property type="entry name" value="Nucleic acid-binding proteins"/>
    <property type="match status" value="1"/>
</dbReference>
<dbReference type="InterPro" id="IPR012340">
    <property type="entry name" value="NA-bd_OB-fold"/>
</dbReference>
<dbReference type="Gene3D" id="2.40.50.140">
    <property type="entry name" value="Nucleic acid-binding proteins"/>
    <property type="match status" value="1"/>
</dbReference>
<reference evidence="9 10" key="1">
    <citation type="submission" date="2020-07" db="EMBL/GenBank/DDBJ databases">
        <title>Draft whole-genome sequence of Heliobacterium chlorum DSM 3682, type strain.</title>
        <authorList>
            <person name="Kyndt J.A."/>
            <person name="Meyer T.E."/>
            <person name="Imhoff J.F."/>
        </authorList>
    </citation>
    <scope>NUCLEOTIDE SEQUENCE [LARGE SCALE GENOMIC DNA]</scope>
    <source>
        <strain evidence="9 10">DSM 3682</strain>
    </source>
</reference>
<comment type="subunit">
    <text evidence="6">Homotetramer. Forms an RuvA(8)-RuvB(12)-Holliday junction (HJ) complex. HJ DNA is sandwiched between 2 RuvA tetramers; dsDNA enters through RuvA and exits via RuvB. An RuvB hexamer assembles on each DNA strand where it exits the tetramer. Each RuvB hexamer is contacted by two RuvA subunits (via domain III) on 2 adjacent RuvB subunits; this complex drives branch migration. In the full resolvosome a probable DNA-RuvA(4)-RuvB(12)-RuvC(2) complex forms which resolves the HJ.</text>
</comment>
<comment type="caution">
    <text evidence="6">Lacks conserved residue(s) required for the propagation of feature annotation.</text>
</comment>
<evidence type="ECO:0000256" key="5">
    <source>
        <dbReference type="ARBA" id="ARBA00023204"/>
    </source>
</evidence>
<feature type="compositionally biased region" description="Low complexity" evidence="7">
    <location>
        <begin position="155"/>
        <end position="168"/>
    </location>
</feature>
<keyword evidence="1 6" id="KW-0963">Cytoplasm</keyword>
<keyword evidence="10" id="KW-1185">Reference proteome</keyword>
<protein>
    <recommendedName>
        <fullName evidence="6">Holliday junction branch migration complex subunit RuvA</fullName>
    </recommendedName>
</protein>
<sequence length="255" mass="27713">MIAFLRGRLVGRGEDCLLVDVSGVGYRVFVPATLFGSLPREGEEVLIHTYFHLREDQAQLYGFLSEDELEFFRLLLEVSGIGPKVGLGILSSFSATDVQRAIISEDVMALTRIPGIGRKTAQRLVIELRDKLLKQGLRIVRVAVERQETAEEETAATATLDTSTVTETGQTPSEVSPADSSEASKSRSKKKSPASVPPSRLWKTTARDDAFSALQSLGYSSNEARDALIDAAPSVSPEADVEMWLKAALKSLASK</sequence>
<feature type="region of interest" description="Disordered" evidence="7">
    <location>
        <begin position="148"/>
        <end position="203"/>
    </location>
</feature>
<dbReference type="Pfam" id="PF14520">
    <property type="entry name" value="HHH_5"/>
    <property type="match status" value="1"/>
</dbReference>
<evidence type="ECO:0000313" key="10">
    <source>
        <dbReference type="Proteomes" id="UP000617402"/>
    </source>
</evidence>
<evidence type="ECO:0000256" key="7">
    <source>
        <dbReference type="SAM" id="MobiDB-lite"/>
    </source>
</evidence>
<dbReference type="SUPFAM" id="SSF46929">
    <property type="entry name" value="DNA helicase RuvA subunit, C-terminal domain"/>
    <property type="match status" value="1"/>
</dbReference>
<dbReference type="InterPro" id="IPR013849">
    <property type="entry name" value="DNA_helicase_Holl-junc_RuvA_I"/>
</dbReference>
<evidence type="ECO:0000259" key="8">
    <source>
        <dbReference type="SMART" id="SM00278"/>
    </source>
</evidence>
<dbReference type="HAMAP" id="MF_00031">
    <property type="entry name" value="DNA_HJ_migration_RuvA"/>
    <property type="match status" value="1"/>
</dbReference>
<dbReference type="Gene3D" id="1.10.150.20">
    <property type="entry name" value="5' to 3' exonuclease, C-terminal subdomain"/>
    <property type="match status" value="1"/>
</dbReference>
<evidence type="ECO:0000256" key="4">
    <source>
        <dbReference type="ARBA" id="ARBA00023172"/>
    </source>
</evidence>
<gene>
    <name evidence="6 9" type="primary">ruvA</name>
    <name evidence="9" type="ORF">H1S01_14335</name>
</gene>
<comment type="subcellular location">
    <subcellularLocation>
        <location evidence="6">Cytoplasm</location>
    </subcellularLocation>
</comment>
<evidence type="ECO:0000313" key="9">
    <source>
        <dbReference type="EMBL" id="MBC9785669.1"/>
    </source>
</evidence>
<dbReference type="Gene3D" id="1.10.8.10">
    <property type="entry name" value="DNA helicase RuvA subunit, C-terminal domain"/>
    <property type="match status" value="1"/>
</dbReference>
<comment type="function">
    <text evidence="6">The RuvA-RuvB-RuvC complex processes Holliday junction (HJ) DNA during genetic recombination and DNA repair, while the RuvA-RuvB complex plays an important role in the rescue of blocked DNA replication forks via replication fork reversal (RFR). RuvA specifically binds to HJ cruciform DNA, conferring on it an open structure. The RuvB hexamer acts as an ATP-dependent pump, pulling dsDNA into and through the RuvAB complex. HJ branch migration allows RuvC to scan DNA until it finds its consensus sequence, where it cleaves and resolves the cruciform DNA.</text>
</comment>
<dbReference type="InterPro" id="IPR036267">
    <property type="entry name" value="RuvA_C_sf"/>
</dbReference>
<feature type="region of interest" description="Domain III" evidence="6">
    <location>
        <begin position="195"/>
        <end position="255"/>
    </location>
</feature>
<feature type="region of interest" description="Domain I" evidence="6">
    <location>
        <begin position="1"/>
        <end position="64"/>
    </location>
</feature>
<dbReference type="InterPro" id="IPR011114">
    <property type="entry name" value="RuvA_C"/>
</dbReference>
<organism evidence="9 10">
    <name type="scientific">Heliobacterium chlorum</name>
    <dbReference type="NCBI Taxonomy" id="2698"/>
    <lineage>
        <taxon>Bacteria</taxon>
        <taxon>Bacillati</taxon>
        <taxon>Bacillota</taxon>
        <taxon>Clostridia</taxon>
        <taxon>Eubacteriales</taxon>
        <taxon>Heliobacteriaceae</taxon>
        <taxon>Heliobacterium</taxon>
    </lineage>
</organism>
<keyword evidence="5 6" id="KW-0234">DNA repair</keyword>
<keyword evidence="3 6" id="KW-0238">DNA-binding</keyword>
<dbReference type="InterPro" id="IPR010994">
    <property type="entry name" value="RuvA_2-like"/>
</dbReference>
<evidence type="ECO:0000256" key="6">
    <source>
        <dbReference type="HAMAP-Rule" id="MF_00031"/>
    </source>
</evidence>